<evidence type="ECO:0000256" key="1">
    <source>
        <dbReference type="SAM" id="MobiDB-lite"/>
    </source>
</evidence>
<feature type="compositionally biased region" description="Acidic residues" evidence="1">
    <location>
        <begin position="148"/>
        <end position="177"/>
    </location>
</feature>
<keyword evidence="4" id="KW-1185">Reference proteome</keyword>
<dbReference type="InterPro" id="IPR032718">
    <property type="entry name" value="PGBD4_Znf_C"/>
</dbReference>
<name>A0A2P4XYE5_9STRA</name>
<reference evidence="3 4" key="1">
    <citation type="journal article" date="2017" name="Genome Biol. Evol.">
        <title>Phytophthora megakarya and P. palmivora, closely related causal agents of cacao black pod rot, underwent increases in genome sizes and gene numbers by different mechanisms.</title>
        <authorList>
            <person name="Ali S.S."/>
            <person name="Shao J."/>
            <person name="Lary D.J."/>
            <person name="Kronmiller B."/>
            <person name="Shen D."/>
            <person name="Strem M.D."/>
            <person name="Amoako-Attah I."/>
            <person name="Akrofi A.Y."/>
            <person name="Begoude B.A."/>
            <person name="Ten Hoopen G.M."/>
            <person name="Coulibaly K."/>
            <person name="Kebe B.I."/>
            <person name="Melnick R.L."/>
            <person name="Guiltinan M.J."/>
            <person name="Tyler B.M."/>
            <person name="Meinhardt L.W."/>
            <person name="Bailey B.A."/>
        </authorList>
    </citation>
    <scope>NUCLEOTIDE SEQUENCE [LARGE SCALE GENOMIC DNA]</scope>
    <source>
        <strain evidence="4">sbr112.9</strain>
    </source>
</reference>
<evidence type="ECO:0000259" key="2">
    <source>
        <dbReference type="Pfam" id="PF13842"/>
    </source>
</evidence>
<dbReference type="Pfam" id="PF13842">
    <property type="entry name" value="zf-Tnp_2"/>
    <property type="match status" value="1"/>
</dbReference>
<dbReference type="OrthoDB" id="128524at2759"/>
<dbReference type="Proteomes" id="UP000237271">
    <property type="component" value="Unassembled WGS sequence"/>
</dbReference>
<gene>
    <name evidence="3" type="ORF">PHPALM_12963</name>
</gene>
<feature type="region of interest" description="Disordered" evidence="1">
    <location>
        <begin position="118"/>
        <end position="193"/>
    </location>
</feature>
<evidence type="ECO:0000313" key="3">
    <source>
        <dbReference type="EMBL" id="POM70573.1"/>
    </source>
</evidence>
<protein>
    <recommendedName>
        <fullName evidence="2">PiggyBac transposable element-derived protein 4 C-terminal zinc-finger domain-containing protein</fullName>
    </recommendedName>
</protein>
<proteinExistence type="predicted"/>
<feature type="compositionally biased region" description="Acidic residues" evidence="1">
    <location>
        <begin position="184"/>
        <end position="193"/>
    </location>
</feature>
<sequence length="193" mass="21878">MWHTLSVTANELNVPTQVIDNSGGDDLLAPLSADHEPFESPDWQVVKDGIRKRRQRQCKVCSILKRKVGERRTSKYYCAGCSKSDNARLYLCNKAWKHFPGNSMTCFQIWHNRWENGTKRPRPRCGRDIQTRAAGTGGGQKHTHRGPDEEEGDAEVDAEYEEVDEQEEDDQDEEDGLEGQLGEGDQDQVSDAE</sequence>
<comment type="caution">
    <text evidence="3">The sequence shown here is derived from an EMBL/GenBank/DDBJ whole genome shotgun (WGS) entry which is preliminary data.</text>
</comment>
<accession>A0A2P4XYE5</accession>
<evidence type="ECO:0000313" key="4">
    <source>
        <dbReference type="Proteomes" id="UP000237271"/>
    </source>
</evidence>
<organism evidence="3 4">
    <name type="scientific">Phytophthora palmivora</name>
    <dbReference type="NCBI Taxonomy" id="4796"/>
    <lineage>
        <taxon>Eukaryota</taxon>
        <taxon>Sar</taxon>
        <taxon>Stramenopiles</taxon>
        <taxon>Oomycota</taxon>
        <taxon>Peronosporomycetes</taxon>
        <taxon>Peronosporales</taxon>
        <taxon>Peronosporaceae</taxon>
        <taxon>Phytophthora</taxon>
    </lineage>
</organism>
<dbReference type="EMBL" id="NCKW01006918">
    <property type="protein sequence ID" value="POM70573.1"/>
    <property type="molecule type" value="Genomic_DNA"/>
</dbReference>
<feature type="domain" description="PiggyBac transposable element-derived protein 4 C-terminal zinc-finger" evidence="2">
    <location>
        <begin position="45"/>
        <end position="111"/>
    </location>
</feature>
<dbReference type="AlphaFoldDB" id="A0A2P4XYE5"/>